<dbReference type="RefSeq" id="NP_983871.2">
    <property type="nucleotide sequence ID" value="NM_209224.2"/>
</dbReference>
<dbReference type="Pfam" id="PF00723">
    <property type="entry name" value="Glyco_hydro_15"/>
    <property type="match status" value="1"/>
</dbReference>
<proteinExistence type="inferred from homology"/>
<dbReference type="FunFam" id="1.50.10.10:FF:000137">
    <property type="entry name" value="ADL225Wp"/>
    <property type="match status" value="1"/>
</dbReference>
<dbReference type="GO" id="GO:0000324">
    <property type="term" value="C:fungal-type vacuole"/>
    <property type="evidence" value="ECO:0000318"/>
    <property type="project" value="GO_Central"/>
</dbReference>
<dbReference type="EC" id="3.2.1.3" evidence="3"/>
<dbReference type="FunCoup" id="Q75AZ5">
    <property type="interactions" value="96"/>
</dbReference>
<evidence type="ECO:0000256" key="4">
    <source>
        <dbReference type="ARBA" id="ARBA00022801"/>
    </source>
</evidence>
<dbReference type="GO" id="GO:0005980">
    <property type="term" value="P:glycogen catabolic process"/>
    <property type="evidence" value="ECO:0007669"/>
    <property type="project" value="EnsemblFungi"/>
</dbReference>
<dbReference type="Gene3D" id="1.50.10.10">
    <property type="match status" value="1"/>
</dbReference>
<feature type="domain" description="GH15-like" evidence="11">
    <location>
        <begin position="133"/>
        <end position="591"/>
    </location>
</feature>
<dbReference type="HOGENOM" id="CLU_012173_2_0_1"/>
<keyword evidence="13" id="KW-1185">Reference proteome</keyword>
<dbReference type="eggNOG" id="ENOG502QPM2">
    <property type="taxonomic scope" value="Eukaryota"/>
</dbReference>
<dbReference type="OMA" id="SHFWNQS"/>
<name>Q75AZ5_EREGS</name>
<dbReference type="STRING" id="284811.Q75AZ5"/>
<keyword evidence="4" id="KW-0378">Hydrolase</keyword>
<evidence type="ECO:0000256" key="8">
    <source>
        <dbReference type="ARBA" id="ARBA00033442"/>
    </source>
</evidence>
<dbReference type="PRINTS" id="PR00736">
    <property type="entry name" value="GLHYDRLASE15"/>
</dbReference>
<protein>
    <recommendedName>
        <fullName evidence="3">glucan 1,4-alpha-glucosidase</fullName>
        <ecNumber evidence="3">3.2.1.3</ecNumber>
    </recommendedName>
    <alternativeName>
        <fullName evidence="9">1,4-alpha-D-glucan glucohydrolase</fullName>
    </alternativeName>
    <alternativeName>
        <fullName evidence="8">Glucan 1,4-alpha-glucosidase</fullName>
    </alternativeName>
</protein>
<sequence length="606" mass="68186">MDKIQTTYTGRRSRSQWVRSPWTLTVVSLAIIWFFHDAFLSFGAANAGSGGETAAAAIWDFFRSAETVTVVDFNNRAAAPAGSLQRRLRLRDITPGTISRGDFGKWVQEEAVISKERLLANIADMNLNNNLHSALGVAEGAPLASPSRVRPNYFYQWVRDGAITINTITNTILDHPGDFNITLAGTVIKYLKNVYVLQRLDNPSGRFDEDLSGLGEPKFMVDNTAFNSPWGRPQNDGPALRAITTMNFLQRLNSQGMSLEYVLKRYRLEYGQESLEVPFQNEQELFDKVLYYDLMFIIKNWEKEGFDLWEEVVGIHFFTALCQLKALKMAEYLLTKGVLHPDEALLSILRETIGRMTTYISRDGGFINPHINFIVSTPRLLGQRSGLDIGTLIGSILTHDELGSDDVPAVAIPFNVDHPAILNVLYELTTRMLKLYPINHDRVNLNMGVGLGRYPEDVYNGYDTSEGNPWFLATSTAAELLYKLIYRHHIASQDLVVDLDGDNWQSAFWNLIFDGLRPTSNGGSSTLVIPYGSQAFNQTMGAVFNYADSFLDKIRLHVSDCGEMSEQFNKYTGFLEGARDLSWSYGSFLNSLRWRSAAYQLLSSQE</sequence>
<dbReference type="SUPFAM" id="SSF48208">
    <property type="entry name" value="Six-hairpin glycosidases"/>
    <property type="match status" value="1"/>
</dbReference>
<evidence type="ECO:0000313" key="12">
    <source>
        <dbReference type="EMBL" id="AAS51695.2"/>
    </source>
</evidence>
<keyword evidence="10" id="KW-1133">Transmembrane helix</keyword>
<keyword evidence="5" id="KW-0119">Carbohydrate metabolism</keyword>
<keyword evidence="7" id="KW-0624">Polysaccharide degradation</keyword>
<evidence type="ECO:0000256" key="2">
    <source>
        <dbReference type="ARBA" id="ARBA00006188"/>
    </source>
</evidence>
<dbReference type="GO" id="GO:0004339">
    <property type="term" value="F:glucan 1,4-alpha-glucosidase activity"/>
    <property type="evidence" value="ECO:0007669"/>
    <property type="project" value="UniProtKB-EC"/>
</dbReference>
<evidence type="ECO:0000256" key="10">
    <source>
        <dbReference type="SAM" id="Phobius"/>
    </source>
</evidence>
<dbReference type="EMBL" id="AE016817">
    <property type="protein sequence ID" value="AAS51695.2"/>
    <property type="molecule type" value="Genomic_DNA"/>
</dbReference>
<gene>
    <name evidence="12" type="ORF">AGOS_ADL225W</name>
</gene>
<evidence type="ECO:0000313" key="13">
    <source>
        <dbReference type="Proteomes" id="UP000000591"/>
    </source>
</evidence>
<evidence type="ECO:0000256" key="6">
    <source>
        <dbReference type="ARBA" id="ARBA00023295"/>
    </source>
</evidence>
<evidence type="ECO:0000256" key="9">
    <source>
        <dbReference type="ARBA" id="ARBA00033473"/>
    </source>
</evidence>
<keyword evidence="6" id="KW-0326">Glycosidase</keyword>
<dbReference type="InterPro" id="IPR011613">
    <property type="entry name" value="GH15-like"/>
</dbReference>
<feature type="transmembrane region" description="Helical" evidence="10">
    <location>
        <begin position="21"/>
        <end position="42"/>
    </location>
</feature>
<evidence type="ECO:0000256" key="1">
    <source>
        <dbReference type="ARBA" id="ARBA00001863"/>
    </source>
</evidence>
<comment type="catalytic activity">
    <reaction evidence="1">
        <text>Hydrolysis of terminal (1-&gt;4)-linked alpha-D-glucose residues successively from non-reducing ends of the chains with release of beta-D-glucose.</text>
        <dbReference type="EC" id="3.2.1.3"/>
    </reaction>
</comment>
<evidence type="ECO:0000259" key="11">
    <source>
        <dbReference type="Pfam" id="PF00723"/>
    </source>
</evidence>
<reference evidence="13" key="2">
    <citation type="journal article" date="2013" name="G3 (Bethesda)">
        <title>Genomes of Ashbya fungi isolated from insects reveal four mating-type loci, numerous translocations, lack of transposons, and distinct gene duplications.</title>
        <authorList>
            <person name="Dietrich F.S."/>
            <person name="Voegeli S."/>
            <person name="Kuo S."/>
            <person name="Philippsen P."/>
        </authorList>
    </citation>
    <scope>GENOME REANNOTATION</scope>
    <source>
        <strain evidence="13">ATCC 10895 / CBS 109.51 / FGSC 9923 / NRRL Y-1056</strain>
    </source>
</reference>
<dbReference type="GeneID" id="4620011"/>
<dbReference type="GO" id="GO:0004553">
    <property type="term" value="F:hydrolase activity, hydrolyzing O-glycosyl compounds"/>
    <property type="evidence" value="ECO:0000318"/>
    <property type="project" value="GO_Central"/>
</dbReference>
<dbReference type="Proteomes" id="UP000000591">
    <property type="component" value="Chromosome IV"/>
</dbReference>
<evidence type="ECO:0000256" key="5">
    <source>
        <dbReference type="ARBA" id="ARBA00023277"/>
    </source>
</evidence>
<accession>Q75AZ5</accession>
<evidence type="ECO:0000256" key="3">
    <source>
        <dbReference type="ARBA" id="ARBA00012593"/>
    </source>
</evidence>
<dbReference type="PANTHER" id="PTHR31616:SF9">
    <property type="entry name" value="GLUCOAMYLASE, INTRACELLULAR SPORULATION-SPECIFIC"/>
    <property type="match status" value="1"/>
</dbReference>
<dbReference type="AlphaFoldDB" id="Q75AZ5"/>
<dbReference type="InterPro" id="IPR000165">
    <property type="entry name" value="Glucoamylase"/>
</dbReference>
<dbReference type="InterPro" id="IPR008928">
    <property type="entry name" value="6-hairpin_glycosidase_sf"/>
</dbReference>
<keyword evidence="10" id="KW-0472">Membrane</keyword>
<comment type="similarity">
    <text evidence="2">Belongs to the glycosyl hydrolase 15 family.</text>
</comment>
<dbReference type="InterPro" id="IPR012341">
    <property type="entry name" value="6hp_glycosidase-like_sf"/>
</dbReference>
<dbReference type="KEGG" id="ago:AGOS_ADL225W"/>
<organism evidence="12 13">
    <name type="scientific">Eremothecium gossypii (strain ATCC 10895 / CBS 109.51 / FGSC 9923 / NRRL Y-1056)</name>
    <name type="common">Yeast</name>
    <name type="synonym">Ashbya gossypii</name>
    <dbReference type="NCBI Taxonomy" id="284811"/>
    <lineage>
        <taxon>Eukaryota</taxon>
        <taxon>Fungi</taxon>
        <taxon>Dikarya</taxon>
        <taxon>Ascomycota</taxon>
        <taxon>Saccharomycotina</taxon>
        <taxon>Saccharomycetes</taxon>
        <taxon>Saccharomycetales</taxon>
        <taxon>Saccharomycetaceae</taxon>
        <taxon>Eremothecium</taxon>
    </lineage>
</organism>
<keyword evidence="10" id="KW-0812">Transmembrane</keyword>
<reference evidence="12 13" key="1">
    <citation type="journal article" date="2004" name="Science">
        <title>The Ashbya gossypii genome as a tool for mapping the ancient Saccharomyces cerevisiae genome.</title>
        <authorList>
            <person name="Dietrich F.S."/>
            <person name="Voegeli S."/>
            <person name="Brachat S."/>
            <person name="Lerch A."/>
            <person name="Gates K."/>
            <person name="Steiner S."/>
            <person name="Mohr C."/>
            <person name="Pohlmann R."/>
            <person name="Luedi P."/>
            <person name="Choi S."/>
            <person name="Wing R.A."/>
            <person name="Flavier A."/>
            <person name="Gaffney T.D."/>
            <person name="Philippsen P."/>
        </authorList>
    </citation>
    <scope>NUCLEOTIDE SEQUENCE [LARGE SCALE GENOMIC DNA]</scope>
    <source>
        <strain evidence="13">ATCC 10895 / CBS 109.51 / FGSC 9923 / NRRL Y-1056</strain>
    </source>
</reference>
<evidence type="ECO:0000256" key="7">
    <source>
        <dbReference type="ARBA" id="ARBA00023326"/>
    </source>
</evidence>
<dbReference type="InParanoid" id="Q75AZ5"/>
<dbReference type="CAZy" id="GH15">
    <property type="family name" value="Glycoside Hydrolase Family 15"/>
</dbReference>
<dbReference type="OrthoDB" id="6123450at2759"/>
<dbReference type="PANTHER" id="PTHR31616">
    <property type="entry name" value="TREHALASE"/>
    <property type="match status" value="1"/>
</dbReference>